<dbReference type="Proteomes" id="UP001465976">
    <property type="component" value="Unassembled WGS sequence"/>
</dbReference>
<keyword evidence="1" id="KW-1133">Transmembrane helix</keyword>
<dbReference type="EMBL" id="JBAHYK010000216">
    <property type="protein sequence ID" value="KAL0576545.1"/>
    <property type="molecule type" value="Genomic_DNA"/>
</dbReference>
<keyword evidence="1" id="KW-0472">Membrane</keyword>
<name>A0ABR3FMC6_9AGAR</name>
<organism evidence="2 3">
    <name type="scientific">Marasmius crinis-equi</name>
    <dbReference type="NCBI Taxonomy" id="585013"/>
    <lineage>
        <taxon>Eukaryota</taxon>
        <taxon>Fungi</taxon>
        <taxon>Dikarya</taxon>
        <taxon>Basidiomycota</taxon>
        <taxon>Agaricomycotina</taxon>
        <taxon>Agaricomycetes</taxon>
        <taxon>Agaricomycetidae</taxon>
        <taxon>Agaricales</taxon>
        <taxon>Marasmiineae</taxon>
        <taxon>Marasmiaceae</taxon>
        <taxon>Marasmius</taxon>
    </lineage>
</organism>
<sequence>MSTPSPTQGVRERKKDRWEALQNFLESNDPDLEFEGLGSTKQLKILDYSLETMQNQKDLICHIQAEQDNQLLANEDWKQQTARALRKSTSQLRKANAALRWRARVAYGVAGCMGFLLLISVISASKGLVWISGCRG</sequence>
<gene>
    <name evidence="2" type="ORF">V5O48_005437</name>
</gene>
<protein>
    <submittedName>
        <fullName evidence="2">Uncharacterized protein</fullName>
    </submittedName>
</protein>
<proteinExistence type="predicted"/>
<comment type="caution">
    <text evidence="2">The sequence shown here is derived from an EMBL/GenBank/DDBJ whole genome shotgun (WGS) entry which is preliminary data.</text>
</comment>
<accession>A0ABR3FMC6</accession>
<evidence type="ECO:0000313" key="2">
    <source>
        <dbReference type="EMBL" id="KAL0576545.1"/>
    </source>
</evidence>
<evidence type="ECO:0000313" key="3">
    <source>
        <dbReference type="Proteomes" id="UP001465976"/>
    </source>
</evidence>
<keyword evidence="1" id="KW-0812">Transmembrane</keyword>
<feature type="transmembrane region" description="Helical" evidence="1">
    <location>
        <begin position="105"/>
        <end position="131"/>
    </location>
</feature>
<reference evidence="2 3" key="1">
    <citation type="submission" date="2024-02" db="EMBL/GenBank/DDBJ databases">
        <title>A draft genome for the cacao thread blight pathogen Marasmius crinis-equi.</title>
        <authorList>
            <person name="Cohen S.P."/>
            <person name="Baruah I.K."/>
            <person name="Amoako-Attah I."/>
            <person name="Bukari Y."/>
            <person name="Meinhardt L.W."/>
            <person name="Bailey B.A."/>
        </authorList>
    </citation>
    <scope>NUCLEOTIDE SEQUENCE [LARGE SCALE GENOMIC DNA]</scope>
    <source>
        <strain evidence="2 3">GH-76</strain>
    </source>
</reference>
<evidence type="ECO:0000256" key="1">
    <source>
        <dbReference type="SAM" id="Phobius"/>
    </source>
</evidence>
<keyword evidence="3" id="KW-1185">Reference proteome</keyword>